<reference evidence="3" key="1">
    <citation type="journal article" date="2015" name="Genome Announc.">
        <title>Draft genome sequence of the fungus Penicillium brasilianum MG11.</title>
        <authorList>
            <person name="Horn F."/>
            <person name="Linde J."/>
            <person name="Mattern D.J."/>
            <person name="Walther G."/>
            <person name="Guthke R."/>
            <person name="Brakhage A.A."/>
            <person name="Valiante V."/>
        </authorList>
    </citation>
    <scope>NUCLEOTIDE SEQUENCE [LARGE SCALE GENOMIC DNA]</scope>
    <source>
        <strain evidence="3">MG11</strain>
    </source>
</reference>
<dbReference type="OrthoDB" id="3766406at2759"/>
<sequence>MRTGHKRMLKAFCFRDKEKKLPLFSMALKESPSSNMPERLHRATEKVFQSVMRMKSWSPTRSRKQQRDESGRCYLMELPTELLLEIVSHLTLVPEAAFALTCKRMLAISDEILKSQSLRFGRDFAPLFHHYRNGHNFVTARWQFINLLENSKWRVCSKCLKLHPRTAFTTRELRRKSDHRSCNVGELAGIVDLCPCKKITFRDKLDLIDHLRVRKISVNALKTQFGDRVGDRYCWHSCTEQYGPTELKISLFPELDEEDQLMIRTEYQLTTEAGQVGKEEYMTPRFGCAHRSADLWLSSVYQTTICRLFDSFCTSCRRISVCGACNTTLKCPRKQPFHSEESGKDTFYFWTQRNLGGSNIIPDAAWGVQRIHPAEPSIGVENCNELCPWTVREHPPLTFSPSIGEEVIEPAINPQPLSSLYSSIRML</sequence>
<dbReference type="Pfam" id="PF00646">
    <property type="entry name" value="F-box"/>
    <property type="match status" value="1"/>
</dbReference>
<dbReference type="AlphaFoldDB" id="A0A0F7VGI3"/>
<dbReference type="SUPFAM" id="SSF81383">
    <property type="entry name" value="F-box domain"/>
    <property type="match status" value="1"/>
</dbReference>
<dbReference type="InterPro" id="IPR036047">
    <property type="entry name" value="F-box-like_dom_sf"/>
</dbReference>
<organism evidence="2 3">
    <name type="scientific">Penicillium brasilianum</name>
    <dbReference type="NCBI Taxonomy" id="104259"/>
    <lineage>
        <taxon>Eukaryota</taxon>
        <taxon>Fungi</taxon>
        <taxon>Dikarya</taxon>
        <taxon>Ascomycota</taxon>
        <taxon>Pezizomycotina</taxon>
        <taxon>Eurotiomycetes</taxon>
        <taxon>Eurotiomycetidae</taxon>
        <taxon>Eurotiales</taxon>
        <taxon>Aspergillaceae</taxon>
        <taxon>Penicillium</taxon>
    </lineage>
</organism>
<proteinExistence type="predicted"/>
<dbReference type="InterPro" id="IPR001810">
    <property type="entry name" value="F-box_dom"/>
</dbReference>
<accession>A0A0F7VGI3</accession>
<feature type="domain" description="F-box" evidence="1">
    <location>
        <begin position="72"/>
        <end position="116"/>
    </location>
</feature>
<evidence type="ECO:0000313" key="2">
    <source>
        <dbReference type="EMBL" id="CEO58332.1"/>
    </source>
</evidence>
<keyword evidence="3" id="KW-1185">Reference proteome</keyword>
<dbReference type="STRING" id="104259.A0A0F7VGI3"/>
<name>A0A0F7VGI3_PENBI</name>
<gene>
    <name evidence="2" type="ORF">PMG11_03062</name>
</gene>
<evidence type="ECO:0000259" key="1">
    <source>
        <dbReference type="PROSITE" id="PS50181"/>
    </source>
</evidence>
<dbReference type="Proteomes" id="UP000042958">
    <property type="component" value="Unassembled WGS sequence"/>
</dbReference>
<evidence type="ECO:0000313" key="3">
    <source>
        <dbReference type="Proteomes" id="UP000042958"/>
    </source>
</evidence>
<protein>
    <recommendedName>
        <fullName evidence="1">F-box domain-containing protein</fullName>
    </recommendedName>
</protein>
<dbReference type="PROSITE" id="PS50181">
    <property type="entry name" value="FBOX"/>
    <property type="match status" value="1"/>
</dbReference>
<dbReference type="EMBL" id="CDHK01000003">
    <property type="protein sequence ID" value="CEO58332.1"/>
    <property type="molecule type" value="Genomic_DNA"/>
</dbReference>